<dbReference type="Gene3D" id="2.60.40.10">
    <property type="entry name" value="Immunoglobulins"/>
    <property type="match status" value="1"/>
</dbReference>
<evidence type="ECO:0008006" key="4">
    <source>
        <dbReference type="Google" id="ProtNLM"/>
    </source>
</evidence>
<protein>
    <recommendedName>
        <fullName evidence="4">DUF1573 domain-containing protein</fullName>
    </recommendedName>
</protein>
<dbReference type="EMBL" id="FQUU01000014">
    <property type="protein sequence ID" value="SHF63055.1"/>
    <property type="molecule type" value="Genomic_DNA"/>
</dbReference>
<dbReference type="Pfam" id="PF07610">
    <property type="entry name" value="DUF1573"/>
    <property type="match status" value="1"/>
</dbReference>
<dbReference type="PANTHER" id="PTHR37833">
    <property type="entry name" value="LIPOPROTEIN-RELATED"/>
    <property type="match status" value="1"/>
</dbReference>
<keyword evidence="1" id="KW-0732">Signal</keyword>
<keyword evidence="3" id="KW-1185">Reference proteome</keyword>
<dbReference type="AlphaFoldDB" id="A0A1M5D860"/>
<accession>A0A1M5D860</accession>
<dbReference type="PANTHER" id="PTHR37833:SF1">
    <property type="entry name" value="SIGNAL PEPTIDE PROTEIN"/>
    <property type="match status" value="1"/>
</dbReference>
<sequence>MKKMLVLFLTMVGFTALKAQTPADAINLKETEYDFGKIPQGKPVYHFFDVTNKTESPLKLENVTASCGCTTPEWNKEPIAAGATDKIKVGYNAAAEGHFEKFITVTYNGNQTKQIKIKGTVWKAPAGSAPSNASVNFLKQQIQ</sequence>
<organism evidence="2 3">
    <name type="scientific">Flavisolibacter ginsengisoli DSM 18119</name>
    <dbReference type="NCBI Taxonomy" id="1121884"/>
    <lineage>
        <taxon>Bacteria</taxon>
        <taxon>Pseudomonadati</taxon>
        <taxon>Bacteroidota</taxon>
        <taxon>Chitinophagia</taxon>
        <taxon>Chitinophagales</taxon>
        <taxon>Chitinophagaceae</taxon>
        <taxon>Flavisolibacter</taxon>
    </lineage>
</organism>
<dbReference type="RefSeq" id="WP_072836290.1">
    <property type="nucleotide sequence ID" value="NZ_FQUU01000014.1"/>
</dbReference>
<feature type="chain" id="PRO_5013041945" description="DUF1573 domain-containing protein" evidence="1">
    <location>
        <begin position="20"/>
        <end position="143"/>
    </location>
</feature>
<reference evidence="2 3" key="1">
    <citation type="submission" date="2016-11" db="EMBL/GenBank/DDBJ databases">
        <authorList>
            <person name="Jaros S."/>
            <person name="Januszkiewicz K."/>
            <person name="Wedrychowicz H."/>
        </authorList>
    </citation>
    <scope>NUCLEOTIDE SEQUENCE [LARGE SCALE GENOMIC DNA]</scope>
    <source>
        <strain evidence="2 3">DSM 18119</strain>
    </source>
</reference>
<name>A0A1M5D860_9BACT</name>
<dbReference type="OrthoDB" id="826619at2"/>
<evidence type="ECO:0000313" key="3">
    <source>
        <dbReference type="Proteomes" id="UP000184048"/>
    </source>
</evidence>
<dbReference type="Proteomes" id="UP000184048">
    <property type="component" value="Unassembled WGS sequence"/>
</dbReference>
<proteinExistence type="predicted"/>
<dbReference type="InterPro" id="IPR011467">
    <property type="entry name" value="DUF1573"/>
</dbReference>
<evidence type="ECO:0000256" key="1">
    <source>
        <dbReference type="SAM" id="SignalP"/>
    </source>
</evidence>
<gene>
    <name evidence="2" type="ORF">SAMN02745131_03146</name>
</gene>
<feature type="signal peptide" evidence="1">
    <location>
        <begin position="1"/>
        <end position="19"/>
    </location>
</feature>
<dbReference type="InterPro" id="IPR013783">
    <property type="entry name" value="Ig-like_fold"/>
</dbReference>
<evidence type="ECO:0000313" key="2">
    <source>
        <dbReference type="EMBL" id="SHF63055.1"/>
    </source>
</evidence>
<dbReference type="STRING" id="1121884.SAMN02745131_03146"/>